<organism evidence="1 2">
    <name type="scientific">Sorghum bicolor</name>
    <name type="common">Sorghum</name>
    <name type="synonym">Sorghum vulgare</name>
    <dbReference type="NCBI Taxonomy" id="4558"/>
    <lineage>
        <taxon>Eukaryota</taxon>
        <taxon>Viridiplantae</taxon>
        <taxon>Streptophyta</taxon>
        <taxon>Embryophyta</taxon>
        <taxon>Tracheophyta</taxon>
        <taxon>Spermatophyta</taxon>
        <taxon>Magnoliopsida</taxon>
        <taxon>Liliopsida</taxon>
        <taxon>Poales</taxon>
        <taxon>Poaceae</taxon>
        <taxon>PACMAD clade</taxon>
        <taxon>Panicoideae</taxon>
        <taxon>Andropogonodae</taxon>
        <taxon>Andropogoneae</taxon>
        <taxon>Sorghinae</taxon>
        <taxon>Sorghum</taxon>
    </lineage>
</organism>
<dbReference type="AlphaFoldDB" id="A0A921S6G8"/>
<reference evidence="1" key="1">
    <citation type="journal article" date="2019" name="BMC Genomics">
        <title>A new reference genome for Sorghum bicolor reveals high levels of sequence similarity between sweet and grain genotypes: implications for the genetics of sugar metabolism.</title>
        <authorList>
            <person name="Cooper E.A."/>
            <person name="Brenton Z.W."/>
            <person name="Flinn B.S."/>
            <person name="Jenkins J."/>
            <person name="Shu S."/>
            <person name="Flowers D."/>
            <person name="Luo F."/>
            <person name="Wang Y."/>
            <person name="Xia P."/>
            <person name="Barry K."/>
            <person name="Daum C."/>
            <person name="Lipzen A."/>
            <person name="Yoshinaga Y."/>
            <person name="Schmutz J."/>
            <person name="Saski C."/>
            <person name="Vermerris W."/>
            <person name="Kresovich S."/>
        </authorList>
    </citation>
    <scope>NUCLEOTIDE SEQUENCE</scope>
</reference>
<gene>
    <name evidence="1" type="ORF">BDA96_01G496300</name>
</gene>
<proteinExistence type="predicted"/>
<protein>
    <submittedName>
        <fullName evidence="1">Uncharacterized protein</fullName>
    </submittedName>
</protein>
<sequence length="73" mass="8684">MERRNVCLSNHLCSTQRPHHWTRCSLGHRWLLQLLDACCLLSRRNTFFSQHLKMVGRCSLTQGSGHMWHIRLQ</sequence>
<dbReference type="Proteomes" id="UP000807115">
    <property type="component" value="Chromosome 1"/>
</dbReference>
<name>A0A921S6G8_SORBI</name>
<accession>A0A921S6G8</accession>
<evidence type="ECO:0000313" key="1">
    <source>
        <dbReference type="EMBL" id="KAG0552300.1"/>
    </source>
</evidence>
<evidence type="ECO:0000313" key="2">
    <source>
        <dbReference type="Proteomes" id="UP000807115"/>
    </source>
</evidence>
<reference evidence="1" key="2">
    <citation type="submission" date="2020-10" db="EMBL/GenBank/DDBJ databases">
        <authorList>
            <person name="Cooper E.A."/>
            <person name="Brenton Z.W."/>
            <person name="Flinn B.S."/>
            <person name="Jenkins J."/>
            <person name="Shu S."/>
            <person name="Flowers D."/>
            <person name="Luo F."/>
            <person name="Wang Y."/>
            <person name="Xia P."/>
            <person name="Barry K."/>
            <person name="Daum C."/>
            <person name="Lipzen A."/>
            <person name="Yoshinaga Y."/>
            <person name="Schmutz J."/>
            <person name="Saski C."/>
            <person name="Vermerris W."/>
            <person name="Kresovich S."/>
        </authorList>
    </citation>
    <scope>NUCLEOTIDE SEQUENCE</scope>
</reference>
<comment type="caution">
    <text evidence="1">The sequence shown here is derived from an EMBL/GenBank/DDBJ whole genome shotgun (WGS) entry which is preliminary data.</text>
</comment>
<dbReference type="EMBL" id="CM027680">
    <property type="protein sequence ID" value="KAG0552300.1"/>
    <property type="molecule type" value="Genomic_DNA"/>
</dbReference>